<name>A0ABR2DT43_9ROSI</name>
<proteinExistence type="predicted"/>
<gene>
    <name evidence="2" type="ORF">V6N12_026412</name>
</gene>
<evidence type="ECO:0000313" key="3">
    <source>
        <dbReference type="Proteomes" id="UP001472677"/>
    </source>
</evidence>
<feature type="region of interest" description="Disordered" evidence="1">
    <location>
        <begin position="9"/>
        <end position="41"/>
    </location>
</feature>
<evidence type="ECO:0000313" key="2">
    <source>
        <dbReference type="EMBL" id="KAK8545581.1"/>
    </source>
</evidence>
<organism evidence="2 3">
    <name type="scientific">Hibiscus sabdariffa</name>
    <name type="common">roselle</name>
    <dbReference type="NCBI Taxonomy" id="183260"/>
    <lineage>
        <taxon>Eukaryota</taxon>
        <taxon>Viridiplantae</taxon>
        <taxon>Streptophyta</taxon>
        <taxon>Embryophyta</taxon>
        <taxon>Tracheophyta</taxon>
        <taxon>Spermatophyta</taxon>
        <taxon>Magnoliopsida</taxon>
        <taxon>eudicotyledons</taxon>
        <taxon>Gunneridae</taxon>
        <taxon>Pentapetalae</taxon>
        <taxon>rosids</taxon>
        <taxon>malvids</taxon>
        <taxon>Malvales</taxon>
        <taxon>Malvaceae</taxon>
        <taxon>Malvoideae</taxon>
        <taxon>Hibiscus</taxon>
    </lineage>
</organism>
<reference evidence="2 3" key="1">
    <citation type="journal article" date="2024" name="G3 (Bethesda)">
        <title>Genome assembly of Hibiscus sabdariffa L. provides insights into metabolisms of medicinal natural products.</title>
        <authorList>
            <person name="Kim T."/>
        </authorList>
    </citation>
    <scope>NUCLEOTIDE SEQUENCE [LARGE SCALE GENOMIC DNA]</scope>
    <source>
        <strain evidence="2">TK-2024</strain>
        <tissue evidence="2">Old leaves</tissue>
    </source>
</reference>
<accession>A0ABR2DT43</accession>
<dbReference type="EMBL" id="JBBPBM010000023">
    <property type="protein sequence ID" value="KAK8545581.1"/>
    <property type="molecule type" value="Genomic_DNA"/>
</dbReference>
<keyword evidence="3" id="KW-1185">Reference proteome</keyword>
<sequence length="78" mass="8884">MDRSFVCKKHFSGMDSHEDEDDVQRPKTDVTSSKRQKHDLLTTTPRKAELGLFLDLVFRNSIPNGSISIVLSSRTCIF</sequence>
<comment type="caution">
    <text evidence="2">The sequence shown here is derived from an EMBL/GenBank/DDBJ whole genome shotgun (WGS) entry which is preliminary data.</text>
</comment>
<evidence type="ECO:0008006" key="4">
    <source>
        <dbReference type="Google" id="ProtNLM"/>
    </source>
</evidence>
<evidence type="ECO:0000256" key="1">
    <source>
        <dbReference type="SAM" id="MobiDB-lite"/>
    </source>
</evidence>
<protein>
    <recommendedName>
        <fullName evidence="4">THAP-type domain-containing protein</fullName>
    </recommendedName>
</protein>
<dbReference type="Proteomes" id="UP001472677">
    <property type="component" value="Unassembled WGS sequence"/>
</dbReference>